<dbReference type="PANTHER" id="PTHR37811">
    <property type="entry name" value="BLL5343 PROTEIN"/>
    <property type="match status" value="1"/>
</dbReference>
<protein>
    <recommendedName>
        <fullName evidence="1">ABM domain-containing protein</fullName>
    </recommendedName>
</protein>
<gene>
    <name evidence="2" type="ORF">B0A52_09849</name>
</gene>
<dbReference type="VEuPathDB" id="FungiDB:PV10_09232"/>
<evidence type="ECO:0000259" key="1">
    <source>
        <dbReference type="Pfam" id="PF03992"/>
    </source>
</evidence>
<dbReference type="AlphaFoldDB" id="A0A438MQR2"/>
<evidence type="ECO:0000313" key="2">
    <source>
        <dbReference type="EMBL" id="RVX65964.1"/>
    </source>
</evidence>
<dbReference type="Gene3D" id="3.30.70.100">
    <property type="match status" value="1"/>
</dbReference>
<evidence type="ECO:0000313" key="3">
    <source>
        <dbReference type="Proteomes" id="UP000288859"/>
    </source>
</evidence>
<dbReference type="InterPro" id="IPR052936">
    <property type="entry name" value="Jasmonate_Hydroxylase-like"/>
</dbReference>
<organism evidence="2 3">
    <name type="scientific">Exophiala mesophila</name>
    <name type="common">Black yeast-like fungus</name>
    <dbReference type="NCBI Taxonomy" id="212818"/>
    <lineage>
        <taxon>Eukaryota</taxon>
        <taxon>Fungi</taxon>
        <taxon>Dikarya</taxon>
        <taxon>Ascomycota</taxon>
        <taxon>Pezizomycotina</taxon>
        <taxon>Eurotiomycetes</taxon>
        <taxon>Chaetothyriomycetidae</taxon>
        <taxon>Chaetothyriales</taxon>
        <taxon>Herpotrichiellaceae</taxon>
        <taxon>Exophiala</taxon>
    </lineage>
</organism>
<dbReference type="Proteomes" id="UP000288859">
    <property type="component" value="Unassembled WGS sequence"/>
</dbReference>
<dbReference type="EMBL" id="NAJM01000073">
    <property type="protein sequence ID" value="RVX65964.1"/>
    <property type="molecule type" value="Genomic_DNA"/>
</dbReference>
<dbReference type="Pfam" id="PF03992">
    <property type="entry name" value="ABM"/>
    <property type="match status" value="1"/>
</dbReference>
<dbReference type="InterPro" id="IPR011008">
    <property type="entry name" value="Dimeric_a/b-barrel"/>
</dbReference>
<dbReference type="InterPro" id="IPR007138">
    <property type="entry name" value="ABM_dom"/>
</dbReference>
<name>A0A438MQR2_EXOME</name>
<dbReference type="SUPFAM" id="SSF54909">
    <property type="entry name" value="Dimeric alpha+beta barrel"/>
    <property type="match status" value="1"/>
</dbReference>
<proteinExistence type="predicted"/>
<comment type="caution">
    <text evidence="2">The sequence shown here is derived from an EMBL/GenBank/DDBJ whole genome shotgun (WGS) entry which is preliminary data.</text>
</comment>
<sequence>MFEVIFEVQPRTDKWESYLATGKALRPELESTRGFIANVRYRSLRRPGWILSLSDWENEKALVRWRTASKHHLAQATGRDQILRDYHLRVGEVSLDSDAKRAAQGMVQTRFDGTEVGNAKVVSLVNAKMTPLDDGGPRREADDVVRILQVELSEAPGLVEWDAFEAILTPGDVLLMCSWKDQTSAAGFNRSLTGTAAQRTRQVRVIRNYGMYDRREAPQYYPEVEPR</sequence>
<accession>A0A438MQR2</accession>
<dbReference type="PANTHER" id="PTHR37811:SF2">
    <property type="entry name" value="ABM DOMAIN-CONTAINING PROTEIN"/>
    <property type="match status" value="1"/>
</dbReference>
<feature type="domain" description="ABM" evidence="1">
    <location>
        <begin position="1"/>
        <end position="75"/>
    </location>
</feature>
<dbReference type="OrthoDB" id="63721at2759"/>
<reference evidence="2 3" key="1">
    <citation type="submission" date="2017-03" db="EMBL/GenBank/DDBJ databases">
        <title>Genomes of endolithic fungi from Antarctica.</title>
        <authorList>
            <person name="Coleine C."/>
            <person name="Masonjones S."/>
            <person name="Stajich J.E."/>
        </authorList>
    </citation>
    <scope>NUCLEOTIDE SEQUENCE [LARGE SCALE GENOMIC DNA]</scope>
    <source>
        <strain evidence="2 3">CCFEE 6314</strain>
    </source>
</reference>